<evidence type="ECO:0000256" key="2">
    <source>
        <dbReference type="ARBA" id="ARBA00009399"/>
    </source>
</evidence>
<keyword evidence="3 6" id="KW-0812">Transmembrane</keyword>
<evidence type="ECO:0000256" key="3">
    <source>
        <dbReference type="ARBA" id="ARBA00022692"/>
    </source>
</evidence>
<comment type="caution">
    <text evidence="8">The sequence shown here is derived from an EMBL/GenBank/DDBJ whole genome shotgun (WGS) entry which is preliminary data.</text>
</comment>
<name>A0ABS0J3Y4_9BACT</name>
<keyword evidence="5 6" id="KW-0472">Membrane</keyword>
<evidence type="ECO:0000313" key="8">
    <source>
        <dbReference type="EMBL" id="MBG3876433.1"/>
    </source>
</evidence>
<keyword evidence="9" id="KW-1185">Reference proteome</keyword>
<gene>
    <name evidence="8" type="ORF">FVW20_05165</name>
</gene>
<dbReference type="InterPro" id="IPR051401">
    <property type="entry name" value="GtrA_CellWall_Glycosyl"/>
</dbReference>
<reference evidence="8 9" key="1">
    <citation type="submission" date="2019-08" db="EMBL/GenBank/DDBJ databases">
        <authorList>
            <person name="Luo N."/>
        </authorList>
    </citation>
    <scope>NUCLEOTIDE SEQUENCE [LARGE SCALE GENOMIC DNA]</scope>
    <source>
        <strain evidence="8 9">NCIMB 9442</strain>
    </source>
</reference>
<feature type="transmembrane region" description="Helical" evidence="6">
    <location>
        <begin position="86"/>
        <end position="106"/>
    </location>
</feature>
<comment type="subcellular location">
    <subcellularLocation>
        <location evidence="1">Membrane</location>
        <topology evidence="1">Multi-pass membrane protein</topology>
    </subcellularLocation>
</comment>
<proteinExistence type="inferred from homology"/>
<keyword evidence="4 6" id="KW-1133">Transmembrane helix</keyword>
<dbReference type="PANTHER" id="PTHR38459">
    <property type="entry name" value="PROPHAGE BACTOPRENOL-LINKED GLUCOSE TRANSLOCASE HOMOLOG"/>
    <property type="match status" value="1"/>
</dbReference>
<organism evidence="8 9">
    <name type="scientific">Nitratidesulfovibrio oxamicus</name>
    <dbReference type="NCBI Taxonomy" id="32016"/>
    <lineage>
        <taxon>Bacteria</taxon>
        <taxon>Pseudomonadati</taxon>
        <taxon>Thermodesulfobacteriota</taxon>
        <taxon>Desulfovibrionia</taxon>
        <taxon>Desulfovibrionales</taxon>
        <taxon>Desulfovibrionaceae</taxon>
        <taxon>Nitratidesulfovibrio</taxon>
    </lineage>
</organism>
<evidence type="ECO:0000259" key="7">
    <source>
        <dbReference type="Pfam" id="PF04138"/>
    </source>
</evidence>
<evidence type="ECO:0000313" key="9">
    <source>
        <dbReference type="Proteomes" id="UP001194469"/>
    </source>
</evidence>
<feature type="transmembrane region" description="Helical" evidence="6">
    <location>
        <begin position="50"/>
        <end position="66"/>
    </location>
</feature>
<comment type="similarity">
    <text evidence="2">Belongs to the GtrA family.</text>
</comment>
<evidence type="ECO:0000256" key="4">
    <source>
        <dbReference type="ARBA" id="ARBA00022989"/>
    </source>
</evidence>
<feature type="transmembrane region" description="Helical" evidence="6">
    <location>
        <begin position="112"/>
        <end position="130"/>
    </location>
</feature>
<accession>A0ABS0J3Y4</accession>
<dbReference type="EMBL" id="VRYY01000111">
    <property type="protein sequence ID" value="MBG3876433.1"/>
    <property type="molecule type" value="Genomic_DNA"/>
</dbReference>
<feature type="transmembrane region" description="Helical" evidence="6">
    <location>
        <begin position="20"/>
        <end position="44"/>
    </location>
</feature>
<sequence length="139" mass="15400">MSIGAVTHHRTMADRFREVVRFLGVGLGATALDMLLFWGLVGILECNETAGYLIGFYTSVICRFFFDQRYTFRNDRANTAIQLRAYAAACTLTALIGIAAFHAALWAGFPPLAAKIASIPLVTASGYMLFRRVVFTRPR</sequence>
<dbReference type="Pfam" id="PF04138">
    <property type="entry name" value="GtrA_DPMS_TM"/>
    <property type="match status" value="1"/>
</dbReference>
<dbReference type="PANTHER" id="PTHR38459:SF1">
    <property type="entry name" value="PROPHAGE BACTOPRENOL-LINKED GLUCOSE TRANSLOCASE HOMOLOG"/>
    <property type="match status" value="1"/>
</dbReference>
<dbReference type="Proteomes" id="UP001194469">
    <property type="component" value="Unassembled WGS sequence"/>
</dbReference>
<feature type="domain" description="GtrA/DPMS transmembrane" evidence="7">
    <location>
        <begin position="21"/>
        <end position="135"/>
    </location>
</feature>
<protein>
    <submittedName>
        <fullName evidence="8">GtrA family protein</fullName>
    </submittedName>
</protein>
<evidence type="ECO:0000256" key="6">
    <source>
        <dbReference type="SAM" id="Phobius"/>
    </source>
</evidence>
<dbReference type="InterPro" id="IPR007267">
    <property type="entry name" value="GtrA_DPMS_TM"/>
</dbReference>
<evidence type="ECO:0000256" key="1">
    <source>
        <dbReference type="ARBA" id="ARBA00004141"/>
    </source>
</evidence>
<evidence type="ECO:0000256" key="5">
    <source>
        <dbReference type="ARBA" id="ARBA00023136"/>
    </source>
</evidence>